<reference evidence="3 4" key="1">
    <citation type="journal article" date="2023" name="G3 (Bethesda)">
        <title>A chromosome-level genome assembly of Zasmidium syzygii isolated from banana leaves.</title>
        <authorList>
            <person name="van Westerhoven A.C."/>
            <person name="Mehrabi R."/>
            <person name="Talebi R."/>
            <person name="Steentjes M.B.F."/>
            <person name="Corcolon B."/>
            <person name="Chong P.A."/>
            <person name="Kema G.H.J."/>
            <person name="Seidl M.F."/>
        </authorList>
    </citation>
    <scope>NUCLEOTIDE SEQUENCE [LARGE SCALE GENOMIC DNA]</scope>
    <source>
        <strain evidence="3 4">P124</strain>
    </source>
</reference>
<feature type="region of interest" description="Disordered" evidence="1">
    <location>
        <begin position="649"/>
        <end position="686"/>
    </location>
</feature>
<sequence>MDYFNYGSGRPGGNNAGNQQQDQSNRPRGARYIAGAPSFESLRAPSNIRIRRLPSSNAVPSQQQTGNLQRPATQQGATTPRPDDEEELTGRRRSSSAPQRPNYDMLMGNDLNRQRTTDGAGQSRMPAIREGESVTPHGAAMHPGFPGAHDGSRPVTPSGINARDMAAATPPPERLGPGGSAMHSAGNAAQRNRGFSLSRLRSNTSSTAPRIIERPGSQQDEYESDVIDLLDLVDPEVRTLGTLTNLQNSLFVPDLGGLVNRRPTYDLSRRTTGGGFDEGDIQRIARSRAGTRASRTGMPPMQKPIPEEEAGGQEGIELEESQIRRTISISSQLSDSHYAVLPHGVSLEGWADEDVAELNDHVRHLLHSKREGFKRSMRGFKQYISKPLGLFVFVYATCVTLFGAAWVFALIGWIYAGNRQDYIINVIDLVLVALFALIGDGLAPFRAVDTYHMCFIAHYHHTTWRLRREKQLPELVDQNDLPDRRRSATEAEIEDAIDKEEMAEFSVLSPRQQKRLQYHQAKFNKSHTFYKPHETATHHAFPLRHMVAAVVLLDCHSLLQVALGTCTWSINYHVRPQALTATILSCSIACNIAAGVVISIGDHKTRKKDVLERIFRQGLTEEALRRMAKKHGRGEMGIAIDPQKVESEDIKDAHKAVTQPPEPSAAERAKSAGDAVPEAFYTPTER</sequence>
<feature type="compositionally biased region" description="Low complexity" evidence="1">
    <location>
        <begin position="288"/>
        <end position="297"/>
    </location>
</feature>
<feature type="region of interest" description="Disordered" evidence="1">
    <location>
        <begin position="1"/>
        <end position="187"/>
    </location>
</feature>
<keyword evidence="2" id="KW-0472">Membrane</keyword>
<dbReference type="PANTHER" id="PTHR35872:SF2">
    <property type="entry name" value="INTEGRAL MEMBRANE PROTEIN (AFU_ORTHOLOGUE AFUA_5G07110)"/>
    <property type="match status" value="1"/>
</dbReference>
<keyword evidence="2" id="KW-1133">Transmembrane helix</keyword>
<dbReference type="InterPro" id="IPR021369">
    <property type="entry name" value="DUF2985"/>
</dbReference>
<evidence type="ECO:0008006" key="5">
    <source>
        <dbReference type="Google" id="ProtNLM"/>
    </source>
</evidence>
<name>A0ABR0EWP7_ZASCE</name>
<gene>
    <name evidence="3" type="ORF">PRZ48_003734</name>
</gene>
<evidence type="ECO:0000313" key="4">
    <source>
        <dbReference type="Proteomes" id="UP001305779"/>
    </source>
</evidence>
<evidence type="ECO:0000313" key="3">
    <source>
        <dbReference type="EMBL" id="KAK4505769.1"/>
    </source>
</evidence>
<evidence type="ECO:0000256" key="1">
    <source>
        <dbReference type="SAM" id="MobiDB-lite"/>
    </source>
</evidence>
<dbReference type="Proteomes" id="UP001305779">
    <property type="component" value="Unassembled WGS sequence"/>
</dbReference>
<accession>A0ABR0EWP7</accession>
<feature type="transmembrane region" description="Helical" evidence="2">
    <location>
        <begin position="422"/>
        <end position="443"/>
    </location>
</feature>
<keyword evidence="4" id="KW-1185">Reference proteome</keyword>
<dbReference type="EMBL" id="JAXOVC010000002">
    <property type="protein sequence ID" value="KAK4505769.1"/>
    <property type="molecule type" value="Genomic_DNA"/>
</dbReference>
<proteinExistence type="predicted"/>
<comment type="caution">
    <text evidence="3">The sequence shown here is derived from an EMBL/GenBank/DDBJ whole genome shotgun (WGS) entry which is preliminary data.</text>
</comment>
<evidence type="ECO:0000256" key="2">
    <source>
        <dbReference type="SAM" id="Phobius"/>
    </source>
</evidence>
<feature type="region of interest" description="Disordered" evidence="1">
    <location>
        <begin position="288"/>
        <end position="313"/>
    </location>
</feature>
<organism evidence="3 4">
    <name type="scientific">Zasmidium cellare</name>
    <name type="common">Wine cellar mold</name>
    <name type="synonym">Racodium cellare</name>
    <dbReference type="NCBI Taxonomy" id="395010"/>
    <lineage>
        <taxon>Eukaryota</taxon>
        <taxon>Fungi</taxon>
        <taxon>Dikarya</taxon>
        <taxon>Ascomycota</taxon>
        <taxon>Pezizomycotina</taxon>
        <taxon>Dothideomycetes</taxon>
        <taxon>Dothideomycetidae</taxon>
        <taxon>Mycosphaerellales</taxon>
        <taxon>Mycosphaerellaceae</taxon>
        <taxon>Zasmidium</taxon>
    </lineage>
</organism>
<feature type="transmembrane region" description="Helical" evidence="2">
    <location>
        <begin position="576"/>
        <end position="598"/>
    </location>
</feature>
<dbReference type="PANTHER" id="PTHR35872">
    <property type="entry name" value="INTEGRAL MEMBRANE PROTEIN (AFU_ORTHOLOGUE AFUA_5G07110)"/>
    <property type="match status" value="1"/>
</dbReference>
<dbReference type="Pfam" id="PF11204">
    <property type="entry name" value="DUF2985"/>
    <property type="match status" value="1"/>
</dbReference>
<feature type="transmembrane region" description="Helical" evidence="2">
    <location>
        <begin position="388"/>
        <end position="416"/>
    </location>
</feature>
<keyword evidence="2" id="KW-0812">Transmembrane</keyword>
<protein>
    <recommendedName>
        <fullName evidence="5">Integral membrane protein</fullName>
    </recommendedName>
</protein>
<feature type="compositionally biased region" description="Polar residues" evidence="1">
    <location>
        <begin position="54"/>
        <end position="78"/>
    </location>
</feature>